<reference evidence="1" key="1">
    <citation type="journal article" date="2023" name="IMA Fungus">
        <title>Comparative genomic study of the Penicillium genus elucidates a diverse pangenome and 15 lateral gene transfer events.</title>
        <authorList>
            <person name="Petersen C."/>
            <person name="Sorensen T."/>
            <person name="Nielsen M.R."/>
            <person name="Sondergaard T.E."/>
            <person name="Sorensen J.L."/>
            <person name="Fitzpatrick D.A."/>
            <person name="Frisvad J.C."/>
            <person name="Nielsen K.L."/>
        </authorList>
    </citation>
    <scope>NUCLEOTIDE SEQUENCE</scope>
    <source>
        <strain evidence="1">IBT 12815</strain>
    </source>
</reference>
<reference evidence="1" key="2">
    <citation type="submission" date="2023-01" db="EMBL/GenBank/DDBJ databases">
        <authorList>
            <person name="Petersen C."/>
        </authorList>
    </citation>
    <scope>NUCLEOTIDE SEQUENCE</scope>
    <source>
        <strain evidence="1">IBT 12815</strain>
    </source>
</reference>
<sequence length="75" mass="8227">MSPTQVGRFLALGETIVRTHLNLLPSIQQPLEQIAIGAVNSIEIDNPLSTSTEPILRPFALSWTIQISAILEDFV</sequence>
<proteinExistence type="predicted"/>
<dbReference type="RefSeq" id="XP_056758047.1">
    <property type="nucleotide sequence ID" value="XM_056893052.1"/>
</dbReference>
<evidence type="ECO:0000313" key="1">
    <source>
        <dbReference type="EMBL" id="KAJ5616880.1"/>
    </source>
</evidence>
<evidence type="ECO:0000313" key="2">
    <source>
        <dbReference type="Proteomes" id="UP001213799"/>
    </source>
</evidence>
<gene>
    <name evidence="1" type="ORF">N7537_001994</name>
</gene>
<name>A0AAD6EGM4_9EURO</name>
<protein>
    <submittedName>
        <fullName evidence="1">Uncharacterized protein</fullName>
    </submittedName>
</protein>
<accession>A0AAD6EGM4</accession>
<comment type="caution">
    <text evidence="1">The sequence shown here is derived from an EMBL/GenBank/DDBJ whole genome shotgun (WGS) entry which is preliminary data.</text>
</comment>
<keyword evidence="2" id="KW-1185">Reference proteome</keyword>
<dbReference type="Proteomes" id="UP001213799">
    <property type="component" value="Unassembled WGS sequence"/>
</dbReference>
<dbReference type="EMBL" id="JAQJAE010000001">
    <property type="protein sequence ID" value="KAJ5616880.1"/>
    <property type="molecule type" value="Genomic_DNA"/>
</dbReference>
<dbReference type="GeneID" id="81583294"/>
<organism evidence="1 2">
    <name type="scientific">Penicillium hordei</name>
    <dbReference type="NCBI Taxonomy" id="40994"/>
    <lineage>
        <taxon>Eukaryota</taxon>
        <taxon>Fungi</taxon>
        <taxon>Dikarya</taxon>
        <taxon>Ascomycota</taxon>
        <taxon>Pezizomycotina</taxon>
        <taxon>Eurotiomycetes</taxon>
        <taxon>Eurotiomycetidae</taxon>
        <taxon>Eurotiales</taxon>
        <taxon>Aspergillaceae</taxon>
        <taxon>Penicillium</taxon>
    </lineage>
</organism>
<dbReference type="AlphaFoldDB" id="A0AAD6EGM4"/>